<dbReference type="GO" id="GO:0003341">
    <property type="term" value="P:cilium movement"/>
    <property type="evidence" value="ECO:0007669"/>
    <property type="project" value="TreeGrafter"/>
</dbReference>
<name>A0A6P7SF34_9MOLL</name>
<protein>
    <submittedName>
        <fullName evidence="2">Hydrocephalus-inducing protein-like</fullName>
    </submittedName>
</protein>
<proteinExistence type="predicted"/>
<dbReference type="KEGG" id="osn:115212270"/>
<dbReference type="Proteomes" id="UP000515154">
    <property type="component" value="Linkage group LG1"/>
</dbReference>
<evidence type="ECO:0000313" key="2">
    <source>
        <dbReference type="RefSeq" id="XP_029636972.1"/>
    </source>
</evidence>
<reference evidence="2" key="1">
    <citation type="submission" date="2025-08" db="UniProtKB">
        <authorList>
            <consortium name="RefSeq"/>
        </authorList>
    </citation>
    <scope>IDENTIFICATION</scope>
</reference>
<dbReference type="RefSeq" id="XP_029636972.1">
    <property type="nucleotide sequence ID" value="XM_029781112.2"/>
</dbReference>
<dbReference type="PANTHER" id="PTHR23053:SF0">
    <property type="entry name" value="HYDROCEPHALUS-INDUCING PROTEIN HOMOLOG"/>
    <property type="match status" value="1"/>
</dbReference>
<dbReference type="InterPro" id="IPR013783">
    <property type="entry name" value="Ig-like_fold"/>
</dbReference>
<organism evidence="1 2">
    <name type="scientific">Octopus sinensis</name>
    <name type="common">East Asian common octopus</name>
    <dbReference type="NCBI Taxonomy" id="2607531"/>
    <lineage>
        <taxon>Eukaryota</taxon>
        <taxon>Metazoa</taxon>
        <taxon>Spiralia</taxon>
        <taxon>Lophotrochozoa</taxon>
        <taxon>Mollusca</taxon>
        <taxon>Cephalopoda</taxon>
        <taxon>Coleoidea</taxon>
        <taxon>Octopodiformes</taxon>
        <taxon>Octopoda</taxon>
        <taxon>Incirrata</taxon>
        <taxon>Octopodidae</taxon>
        <taxon>Octopus</taxon>
    </lineage>
</organism>
<accession>A0A6P7SF34</accession>
<gene>
    <name evidence="2" type="primary">LOC115212270</name>
</gene>
<dbReference type="GO" id="GO:1904158">
    <property type="term" value="P:axonemal central apparatus assembly"/>
    <property type="evidence" value="ECO:0007669"/>
    <property type="project" value="TreeGrafter"/>
</dbReference>
<dbReference type="PANTHER" id="PTHR23053">
    <property type="entry name" value="DLEC1 DELETED IN LUNG AND ESOPHAGEAL CANCER 1"/>
    <property type="match status" value="1"/>
</dbReference>
<sequence>MSSETFEFGPLLVGRYADGLHPINKYKEFPENLEILTILNASPIEADISFCFLKDTKAETFSLDPQTMILPPQRSKHLAVWAFPRTVKLIEDAIVCCVKENPEPILFKISCEAFRPELDLDRRVFQFDKVLILREEKRTIRMRNRTKLPVGWKLSGIENLGDEFTVSSTGGVVPPLGETPLHAYFQSKKPLIMAKKQIRLEIFDVDNTVKSSSEIISILGEAYDVAVDINFPKAMSTDEDRCLDFGTVRVSEDAKQTITIKNKGKYDILFEIVPNTDPIICKIYATLFSISPVKGILGPLDRPLSCQLLFRTQAEISIKDQIIFRCLVIDPSGDILVATLPIRISVRAVYSKFVIAPDCDIDFGALLVNSKRTRTITIENKGEFEFKYVITKNVADKDSTVSKKKSIEPIQTRCSLGIFNIYPATGNILSGAQTTVIVECSSENLGLFIEELCVDISEHDPKKLPHGIVYLLKAEICAPSICVDDIARIFEEQRICKSLSHWQHYNKIDSGGVYGELEKKFMFSNVIVGKKAKARFKIINTSKVPCDANIVVKSSQSRGSGKHQQVEVFDVEPSKAQILNHSHIFVTVTFSPQAMQMYTTTFEVSIESPMSIKPESLIFEISGEGVLPRVVVSQPSNRNQNGQPVVLFKQNFVGNSETLKIVITNEASLPCKVDLDLIDSEDVFSLKPVVNQLKVDEFTQQSEQSVKKQLHTASVSLDCNEKAEFDVTFQPKEAVKSHGHVQLVVHDNPYETTTIYLIGEGYFEEITFDDIYLDPMLELKYHNEVLGRNQISKANTMLFGDCHIGKAKTQSLTITNRCLQETICFQWLTKEPLMFSPQMGHLRPGQTKNIVLTFKSYKPIVLQEEVIPCAVKKITFEKPLSQVPDWDDRIHVIKWVEVESTPPSNVPDAVAVKETPNATFRKRRKVVEIEPEPANTVIPGTEREIGLFISGTAEYCKYECHTTSIYFKDTYMFQTRSFQFCLTNNGIVQLEYSWQVVLDDIHLSSNLPEEEPNRSPSVQMDTYIPITIEPDYGTIAADMSCTFTVKYSPLKAAEVSGKLVCCIPNLEEEVEAPTIMIKAKGLMPYCHFDVKESDYVRNARRDPKQCGPAGAPPSAVLDPNTRVIELECVGLQSKISKSFPIFNPTNEKYTYEWIYQDEKPQKSNIGFNCLTTQGSVKPGKKAEMVFEFMPYQIGYSESFWEFQIAQKSTKIPFLFVANVHDPDILFDRSHVLLKRLVIDHSITETVYLVNNEECEFEFAFTEDSCFSAGIPSKLKIEPMSGTVAPKSRFPISIYFLPLVSKIVSFNASCIVTGKAAPLQLNIKGGGYSINCAVFCTDSEGIVMELTKTGDNEIDFGSVEINEKSTRVVVISNSCKINFEYKWILNEKASQLLKITPPSGVVKTGFKKESKIDFCPSKKLSLTGCKVYLKIAHGPTYNIFITGDAGYPNLEFSFLTYNFGNTFIHKAGMEQKIAVLQVRNNDKKDISLDCLYTPTKQLMYEFKATKVEPKKSVTISFSFYPRKPMKYTEIVPFLINGLSTQNVTFIGRGIEMQVEVADHKKVVRLDSYEVGSVIKRTVPIINRTPASVTFSIVCTPNCTQLKESGVLTIFPAAPITLAALSGSAKIQIVFNPKSRIPQFTEEVCLEQAGVSQPLFLIKGFCLAMELNLETNSIPFGAVVLQSSSTRKVSVTNTGDINVKIRWDIDRLSPDFNISPVQCHMIVGKQVIFEVIFKPLKIQRDIRYKNIPCYVNEGEYPPLLLTLTGTCTGTPTVRDICNFQTHVRHKETKNLIISNKTNQLWELRPIIDGIYWQGPLKFVVEPQASKAYEITYKPMRMTGADGKKHTGSILFPLPDGTGIFYNLFGIADPPKPVDKIIRDIPYKTKYTELLPVYNWSKQTISFNVKREVYKADKVDPTTTITGLDYIDVPAGCQKNYKLDFHAYKEGMSSIKVIFTHLETGEYQFYELTLRSIKSGSLGNIELVTPVRSSIRHTVKLENPLTIPAHFNFNTNVSELMIPASAVCIPEQSDGEVTIEYQPIKIGEVTGKLELLSTELGNYLYELNLKATPASYEKSIYMQTSLGLVTTQVARFINYSKQKTDYLCKVDNPDFHVDKSIPAASASSSGTEISFDVSFEPSRLGEQRAILTASSAVGGEYIFPLFGTCGPPKPQGPFTIKSGSNIFITFRNIFNTATSFKFQVDDDRFILSKKKEAIRAHKDYRISVAFDNSNLPVQTELKSKLIVSCPHVTADTANLQWLFYLKGISV</sequence>
<keyword evidence="1" id="KW-1185">Reference proteome</keyword>
<dbReference type="Gene3D" id="2.60.40.10">
    <property type="entry name" value="Immunoglobulins"/>
    <property type="match status" value="13"/>
</dbReference>
<dbReference type="GO" id="GO:0005930">
    <property type="term" value="C:axoneme"/>
    <property type="evidence" value="ECO:0007669"/>
    <property type="project" value="TreeGrafter"/>
</dbReference>
<evidence type="ECO:0000313" key="1">
    <source>
        <dbReference type="Proteomes" id="UP000515154"/>
    </source>
</evidence>
<dbReference type="InterPro" id="IPR033305">
    <property type="entry name" value="Hydin-like"/>
</dbReference>